<evidence type="ECO:0000256" key="1">
    <source>
        <dbReference type="ARBA" id="ARBA00009227"/>
    </source>
</evidence>
<comment type="cofactor">
    <cofactor evidence="4">
        <name>Mn(2+)</name>
        <dbReference type="ChEBI" id="CHEBI:29035"/>
    </cofactor>
    <text evidence="4">Binds 2 manganese ions per subunit.</text>
</comment>
<accession>A0A0P1L913</accession>
<feature type="binding site" evidence="4">
    <location>
        <position position="225"/>
    </location>
    <ligand>
        <name>Mn(2+)</name>
        <dbReference type="ChEBI" id="CHEBI:29035"/>
        <label>1</label>
    </ligand>
</feature>
<protein>
    <submittedName>
        <fullName evidence="7">Agmatinase</fullName>
    </submittedName>
</protein>
<organism evidence="7 8">
    <name type="scientific">Candidatus Kryptonium thompsonii</name>
    <dbReference type="NCBI Taxonomy" id="1633631"/>
    <lineage>
        <taxon>Bacteria</taxon>
        <taxon>Pseudomonadati</taxon>
        <taxon>Candidatus Kryptoniota</taxon>
        <taxon>Candidatus Kryptonium</taxon>
    </lineage>
</organism>
<comment type="similarity">
    <text evidence="1">Belongs to the arginase family. Agmatinase subfamily.</text>
</comment>
<accession>A0A0P1MA76</accession>
<evidence type="ECO:0000313" key="6">
    <source>
        <dbReference type="EMBL" id="CUS92204.1"/>
    </source>
</evidence>
<dbReference type="PROSITE" id="PS51409">
    <property type="entry name" value="ARGINASE_2"/>
    <property type="match status" value="1"/>
</dbReference>
<evidence type="ECO:0000313" key="7">
    <source>
        <dbReference type="EMBL" id="CUU05348.1"/>
    </source>
</evidence>
<dbReference type="AlphaFoldDB" id="A0A0P1LWG9"/>
<accession>A0A0P1M6S1</accession>
<keyword evidence="4" id="KW-0464">Manganese</keyword>
<dbReference type="PIRSF" id="PIRSF036979">
    <property type="entry name" value="Arginase"/>
    <property type="match status" value="1"/>
</dbReference>
<dbReference type="PROSITE" id="PS01053">
    <property type="entry name" value="ARGINASE_1"/>
    <property type="match status" value="1"/>
</dbReference>
<keyword evidence="3 5" id="KW-0378">Hydrolase</keyword>
<dbReference type="OrthoDB" id="9788689at2"/>
<dbReference type="InterPro" id="IPR005925">
    <property type="entry name" value="Agmatinase-rel"/>
</dbReference>
<dbReference type="InterPro" id="IPR006035">
    <property type="entry name" value="Ureohydrolase"/>
</dbReference>
<dbReference type="Proteomes" id="UP000182200">
    <property type="component" value="Unassembled WGS sequence"/>
</dbReference>
<accession>A0A0P1PAI1</accession>
<keyword evidence="9" id="KW-1185">Reference proteome</keyword>
<dbReference type="GO" id="GO:0033389">
    <property type="term" value="P:putrescine biosynthetic process from arginine, via agmatine"/>
    <property type="evidence" value="ECO:0007669"/>
    <property type="project" value="TreeGrafter"/>
</dbReference>
<reference evidence="8 9" key="2">
    <citation type="submission" date="2015-11" db="EMBL/GenBank/DDBJ databases">
        <authorList>
            <person name="Varghese N."/>
        </authorList>
    </citation>
    <scope>NUCLEOTIDE SEQUENCE [LARGE SCALE GENOMIC DNA]</scope>
    <source>
        <strain evidence="6 9">JGI-8</strain>
    </source>
</reference>
<dbReference type="GO" id="GO:0046872">
    <property type="term" value="F:metal ion binding"/>
    <property type="evidence" value="ECO:0007669"/>
    <property type="project" value="UniProtKB-KW"/>
</dbReference>
<evidence type="ECO:0000256" key="3">
    <source>
        <dbReference type="ARBA" id="ARBA00022801"/>
    </source>
</evidence>
<evidence type="ECO:0000313" key="9">
    <source>
        <dbReference type="Proteomes" id="UP000182200"/>
    </source>
</evidence>
<evidence type="ECO:0000313" key="8">
    <source>
        <dbReference type="Proteomes" id="UP000182011"/>
    </source>
</evidence>
<dbReference type="EMBL" id="CZVI01000027">
    <property type="protein sequence ID" value="CUS92204.1"/>
    <property type="molecule type" value="Genomic_DNA"/>
</dbReference>
<gene>
    <name evidence="7" type="ORF">JGI4_01227</name>
    <name evidence="6" type="ORF">JGI8_01645</name>
</gene>
<dbReference type="CDD" id="cd11593">
    <property type="entry name" value="Agmatinase-like_2"/>
    <property type="match status" value="1"/>
</dbReference>
<proteinExistence type="inferred from homology"/>
<accession>A0A0P1LWG9</accession>
<accession>A0A0S4N243</accession>
<dbReference type="Proteomes" id="UP000182011">
    <property type="component" value="Unassembled WGS sequence"/>
</dbReference>
<dbReference type="Gene3D" id="3.40.800.10">
    <property type="entry name" value="Ureohydrolase domain"/>
    <property type="match status" value="1"/>
</dbReference>
<dbReference type="RefSeq" id="WP_082349176.1">
    <property type="nucleotide sequence ID" value="NZ_CZVI01000027.1"/>
</dbReference>
<feature type="binding site" evidence="4">
    <location>
        <position position="141"/>
    </location>
    <ligand>
        <name>Mn(2+)</name>
        <dbReference type="ChEBI" id="CHEBI:29035"/>
        <label>1</label>
    </ligand>
</feature>
<dbReference type="SUPFAM" id="SSF52768">
    <property type="entry name" value="Arginase/deacetylase"/>
    <property type="match status" value="1"/>
</dbReference>
<dbReference type="Pfam" id="PF00491">
    <property type="entry name" value="Arginase"/>
    <property type="match status" value="1"/>
</dbReference>
<dbReference type="STRING" id="1633631.GCA_001442925_01222"/>
<dbReference type="InterPro" id="IPR023696">
    <property type="entry name" value="Ureohydrolase_dom_sf"/>
</dbReference>
<accession>A0A0P1LB37</accession>
<evidence type="ECO:0000256" key="2">
    <source>
        <dbReference type="ARBA" id="ARBA00022723"/>
    </source>
</evidence>
<feature type="binding site" evidence="4">
    <location>
        <position position="139"/>
    </location>
    <ligand>
        <name>Mn(2+)</name>
        <dbReference type="ChEBI" id="CHEBI:29035"/>
        <label>1</label>
    </ligand>
</feature>
<sequence>MKTLKKDKNFLSIPEEFSNLESSKIVILPVPYEHTTSYIKGTILGPEKLLEASHQVELYDEEFNLELYREAGIATLEPLKFTNLKDADAVEVIYKTVLELLNKDKFVVTIGGEHTVAIGAIKAYSEIYPNLTILHFDAHSDLRDEYEGNKYSHASALARVYEFNKNLVQVGIRAQDAEEAKFIKENGIKTFYAWEIKSGKYNRNGKTWQDAIVSELGEHVYITFDLDYFDPSVMPAVGTPVPNGLYWDETIELLKKVSKQKNVVGFDIVELCPLPGIEYPNFTAAFFTNKLLNIIFANKINSST</sequence>
<dbReference type="EMBL" id="FAOP01000005">
    <property type="protein sequence ID" value="CUU05348.1"/>
    <property type="molecule type" value="Genomic_DNA"/>
</dbReference>
<feature type="binding site" evidence="4">
    <location>
        <position position="114"/>
    </location>
    <ligand>
        <name>Mn(2+)</name>
        <dbReference type="ChEBI" id="CHEBI:29035"/>
        <label>1</label>
    </ligand>
</feature>
<evidence type="ECO:0000256" key="5">
    <source>
        <dbReference type="RuleBase" id="RU003684"/>
    </source>
</evidence>
<dbReference type="PANTHER" id="PTHR11358:SF26">
    <property type="entry name" value="GUANIDINO ACID HYDROLASE, MITOCHONDRIAL"/>
    <property type="match status" value="1"/>
</dbReference>
<dbReference type="PANTHER" id="PTHR11358">
    <property type="entry name" value="ARGINASE/AGMATINASE"/>
    <property type="match status" value="1"/>
</dbReference>
<keyword evidence="2 4" id="KW-0479">Metal-binding</keyword>
<feature type="binding site" evidence="4">
    <location>
        <position position="227"/>
    </location>
    <ligand>
        <name>Mn(2+)</name>
        <dbReference type="ChEBI" id="CHEBI:29035"/>
        <label>1</label>
    </ligand>
</feature>
<dbReference type="GO" id="GO:0008783">
    <property type="term" value="F:agmatinase activity"/>
    <property type="evidence" value="ECO:0007669"/>
    <property type="project" value="TreeGrafter"/>
</dbReference>
<accession>A0A0P1M5W6</accession>
<name>A0A0P1LWG9_9BACT</name>
<evidence type="ECO:0000256" key="4">
    <source>
        <dbReference type="PIRSR" id="PIRSR036979-1"/>
    </source>
</evidence>
<feature type="binding site" evidence="4">
    <location>
        <position position="137"/>
    </location>
    <ligand>
        <name>Mn(2+)</name>
        <dbReference type="ChEBI" id="CHEBI:29035"/>
        <label>1</label>
    </ligand>
</feature>
<reference evidence="7" key="1">
    <citation type="submission" date="2015-11" db="EMBL/GenBank/DDBJ databases">
        <authorList>
            <person name="Zhang Y."/>
            <person name="Guo Z."/>
        </authorList>
    </citation>
    <scope>NUCLEOTIDE SEQUENCE [LARGE SCALE GENOMIC DNA]</scope>
    <source>
        <strain evidence="7">JGI-4</strain>
    </source>
</reference>
<accession>A0A0P1MAR7</accession>
<dbReference type="NCBIfam" id="TIGR01230">
    <property type="entry name" value="agmatinase"/>
    <property type="match status" value="1"/>
</dbReference>
<dbReference type="InterPro" id="IPR020855">
    <property type="entry name" value="Ureohydrolase_Mn_BS"/>
</dbReference>